<gene>
    <name evidence="2" type="ORF">AbraCBS73388_009630</name>
</gene>
<dbReference type="PANTHER" id="PTHR21310:SF37">
    <property type="entry name" value="AMINOGLYCOSIDE PHOSPHOTRANSFERASE DOMAIN-CONTAINING PROTEIN"/>
    <property type="match status" value="1"/>
</dbReference>
<dbReference type="InterPro" id="IPR011009">
    <property type="entry name" value="Kinase-like_dom_sf"/>
</dbReference>
<name>A0A9W6DQ02_9EURO</name>
<proteinExistence type="predicted"/>
<dbReference type="SUPFAM" id="SSF56112">
    <property type="entry name" value="Protein kinase-like (PK-like)"/>
    <property type="match status" value="1"/>
</dbReference>
<sequence>MDWDHLAEEYNDKLFAGWLRLLFQQSPALPSRLATQHRRGTAPVTGVSEFTTGAYNICCIVTFEDGFRALVRFPILGRSRFRTEKSRNEALVMKFLAQNTALPVPHILGMGRWGCGPYLVMTVVEGILLSNRLRDPTAHSPSLSPNVSDSDIESVYRVMAQVILELSKPIFSSIGALAEGSRVWKVVQRPLSLNMNELVRVGNLPPAIFAEKTFSTAGEYFEELARQQLLHLKYQRNDAVEDEQDCRRKYIARCLFRKLAREYTKEQSGPFHLYCDDLRPSNVLVADDKIALTGVIDWEFTYIAPAEFTYTAPWWLLFESPEAWESDLNVFLTRYTPRLQLFLKVLRACEDEQIQRSSLMEYQRLSRRMAESMDNGLFWFCLAARKSFMFDDIYWQFIDKTYFGQGSLEDRLSLLSREELDELETLVSSKMQQARENRLDEHISIDKLIDL</sequence>
<accession>A0A9W6DQ02</accession>
<evidence type="ECO:0000259" key="1">
    <source>
        <dbReference type="Pfam" id="PF01636"/>
    </source>
</evidence>
<dbReference type="AlphaFoldDB" id="A0A9W6DQ02"/>
<evidence type="ECO:0000313" key="2">
    <source>
        <dbReference type="EMBL" id="GKZ23271.1"/>
    </source>
</evidence>
<reference evidence="2" key="1">
    <citation type="submission" date="2022-07" db="EMBL/GenBank/DDBJ databases">
        <title>Taxonomy of Aspergillus series Nigri: significant species reduction supported by multi-species coalescent approaches.</title>
        <authorList>
            <person name="Bian C."/>
            <person name="Kusuya Y."/>
            <person name="Sklenar F."/>
            <person name="D'hooge E."/>
            <person name="Yaguchi T."/>
            <person name="Takahashi H."/>
            <person name="Hubka V."/>
        </authorList>
    </citation>
    <scope>NUCLEOTIDE SEQUENCE</scope>
    <source>
        <strain evidence="2">CBS 733.88</strain>
    </source>
</reference>
<dbReference type="PANTHER" id="PTHR21310">
    <property type="entry name" value="AMINOGLYCOSIDE PHOSPHOTRANSFERASE-RELATED-RELATED"/>
    <property type="match status" value="1"/>
</dbReference>
<protein>
    <recommendedName>
        <fullName evidence="1">Aminoglycoside phosphotransferase domain-containing protein</fullName>
    </recommendedName>
</protein>
<dbReference type="InterPro" id="IPR002575">
    <property type="entry name" value="Aminoglycoside_PTrfase"/>
</dbReference>
<evidence type="ECO:0000313" key="3">
    <source>
        <dbReference type="Proteomes" id="UP001143548"/>
    </source>
</evidence>
<organism evidence="2 3">
    <name type="scientific">Aspergillus brasiliensis</name>
    <dbReference type="NCBI Taxonomy" id="319629"/>
    <lineage>
        <taxon>Eukaryota</taxon>
        <taxon>Fungi</taxon>
        <taxon>Dikarya</taxon>
        <taxon>Ascomycota</taxon>
        <taxon>Pezizomycotina</taxon>
        <taxon>Eurotiomycetes</taxon>
        <taxon>Eurotiomycetidae</taxon>
        <taxon>Eurotiales</taxon>
        <taxon>Aspergillaceae</taxon>
        <taxon>Aspergillus</taxon>
        <taxon>Aspergillus subgen. Circumdati</taxon>
    </lineage>
</organism>
<dbReference type="InterPro" id="IPR051678">
    <property type="entry name" value="AGP_Transferase"/>
</dbReference>
<comment type="caution">
    <text evidence="2">The sequence shown here is derived from an EMBL/GenBank/DDBJ whole genome shotgun (WGS) entry which is preliminary data.</text>
</comment>
<dbReference type="Proteomes" id="UP001143548">
    <property type="component" value="Unassembled WGS sequence"/>
</dbReference>
<dbReference type="Pfam" id="PF01636">
    <property type="entry name" value="APH"/>
    <property type="match status" value="1"/>
</dbReference>
<feature type="domain" description="Aminoglycoside phosphotransferase" evidence="1">
    <location>
        <begin position="83"/>
        <end position="308"/>
    </location>
</feature>
<dbReference type="EMBL" id="BROQ01000064">
    <property type="protein sequence ID" value="GKZ23271.1"/>
    <property type="molecule type" value="Genomic_DNA"/>
</dbReference>
<dbReference type="Gene3D" id="3.90.1200.10">
    <property type="match status" value="1"/>
</dbReference>